<evidence type="ECO:0000313" key="2">
    <source>
        <dbReference type="Proteomes" id="UP001176961"/>
    </source>
</evidence>
<dbReference type="EMBL" id="CATQJL010000001">
    <property type="protein sequence ID" value="CAJ0590007.1"/>
    <property type="molecule type" value="Genomic_DNA"/>
</dbReference>
<organism evidence="1 2">
    <name type="scientific">Cylicocyclus nassatus</name>
    <name type="common">Nematode worm</name>
    <dbReference type="NCBI Taxonomy" id="53992"/>
    <lineage>
        <taxon>Eukaryota</taxon>
        <taxon>Metazoa</taxon>
        <taxon>Ecdysozoa</taxon>
        <taxon>Nematoda</taxon>
        <taxon>Chromadorea</taxon>
        <taxon>Rhabditida</taxon>
        <taxon>Rhabditina</taxon>
        <taxon>Rhabditomorpha</taxon>
        <taxon>Strongyloidea</taxon>
        <taxon>Strongylidae</taxon>
        <taxon>Cylicocyclus</taxon>
    </lineage>
</organism>
<reference evidence="1" key="1">
    <citation type="submission" date="2023-07" db="EMBL/GenBank/DDBJ databases">
        <authorList>
            <consortium name="CYATHOMIX"/>
        </authorList>
    </citation>
    <scope>NUCLEOTIDE SEQUENCE</scope>
    <source>
        <strain evidence="1">N/A</strain>
    </source>
</reference>
<comment type="caution">
    <text evidence="1">The sequence shown here is derived from an EMBL/GenBank/DDBJ whole genome shotgun (WGS) entry which is preliminary data.</text>
</comment>
<dbReference type="Proteomes" id="UP001176961">
    <property type="component" value="Unassembled WGS sequence"/>
</dbReference>
<evidence type="ECO:0000313" key="1">
    <source>
        <dbReference type="EMBL" id="CAJ0590007.1"/>
    </source>
</evidence>
<accession>A0AA36DLS5</accession>
<dbReference type="AlphaFoldDB" id="A0AA36DLS5"/>
<keyword evidence="2" id="KW-1185">Reference proteome</keyword>
<name>A0AA36DLS5_CYLNA</name>
<proteinExistence type="predicted"/>
<sequence length="153" mass="16580">MQITSGIMAGNAATSACAGLGSEVVPAVVCYSYDAATTSSINSPHSSMEIAATKQQRPSTASATDCVRRAAVDHILEYSTSATFTENCTSDALQIAREQLRKIYIAEASLLRNMEECSSSSDLDSLVEALQRLRNFESDVQRRLFSHLRLLQP</sequence>
<gene>
    <name evidence="1" type="ORF">CYNAS_LOCUS1990</name>
</gene>
<protein>
    <submittedName>
        <fullName evidence="1">Uncharacterized protein</fullName>
    </submittedName>
</protein>